<sequence>MDLKRIGAFIAACRREKKLTQKQLGEKLNVTDRAVSKWETGRSMPDVSLLESLCRELDISVSELLAGKRIEPAQYQKETENILLASVGRAQLRGFQIVIYIIGFAALVAFNIPFLNNRETESYWPPINAATVLCWILTAALLGCVYYLSVKLPERRYRESSATLAGIVCGLLIFIPHGLVRFLETGDWEIFVAASIVAVLTAFRGYSKQKQRNEMDGEE</sequence>
<feature type="transmembrane region" description="Helical" evidence="2">
    <location>
        <begin position="97"/>
        <end position="115"/>
    </location>
</feature>
<keyword evidence="1" id="KW-0238">DNA-binding</keyword>
<evidence type="ECO:0000256" key="1">
    <source>
        <dbReference type="ARBA" id="ARBA00023125"/>
    </source>
</evidence>
<dbReference type="PANTHER" id="PTHR46558">
    <property type="entry name" value="TRACRIPTIONAL REGULATORY PROTEIN-RELATED-RELATED"/>
    <property type="match status" value="1"/>
</dbReference>
<dbReference type="InterPro" id="IPR010982">
    <property type="entry name" value="Lambda_DNA-bd_dom_sf"/>
</dbReference>
<reference evidence="4" key="2">
    <citation type="journal article" date="2021" name="PeerJ">
        <title>Extensive microbial diversity within the chicken gut microbiome revealed by metagenomics and culture.</title>
        <authorList>
            <person name="Gilroy R."/>
            <person name="Ravi A."/>
            <person name="Getino M."/>
            <person name="Pursley I."/>
            <person name="Horton D.L."/>
            <person name="Alikhan N.F."/>
            <person name="Baker D."/>
            <person name="Gharbi K."/>
            <person name="Hall N."/>
            <person name="Watson M."/>
            <person name="Adriaenssens E.M."/>
            <person name="Foster-Nyarko E."/>
            <person name="Jarju S."/>
            <person name="Secka A."/>
            <person name="Antonio M."/>
            <person name="Oren A."/>
            <person name="Chaudhuri R.R."/>
            <person name="La Ragione R."/>
            <person name="Hildebrand F."/>
            <person name="Pallen M.J."/>
        </authorList>
    </citation>
    <scope>NUCLEOTIDE SEQUENCE</scope>
    <source>
        <strain evidence="4">CHK188-20938</strain>
    </source>
</reference>
<protein>
    <submittedName>
        <fullName evidence="4">Helix-turn-helix transcriptional regulator</fullName>
    </submittedName>
</protein>
<name>A0A9D1P270_9FIRM</name>
<keyword evidence="2" id="KW-0812">Transmembrane</keyword>
<feature type="transmembrane region" description="Helical" evidence="2">
    <location>
        <begin position="188"/>
        <end position="206"/>
    </location>
</feature>
<dbReference type="PANTHER" id="PTHR46558:SF4">
    <property type="entry name" value="DNA-BIDING PHAGE PROTEIN"/>
    <property type="match status" value="1"/>
</dbReference>
<dbReference type="InterPro" id="IPR001387">
    <property type="entry name" value="Cro/C1-type_HTH"/>
</dbReference>
<dbReference type="Gene3D" id="1.10.260.40">
    <property type="entry name" value="lambda repressor-like DNA-binding domains"/>
    <property type="match status" value="1"/>
</dbReference>
<organism evidence="4 5">
    <name type="scientific">Candidatus Scatomonas pullistercoris</name>
    <dbReference type="NCBI Taxonomy" id="2840920"/>
    <lineage>
        <taxon>Bacteria</taxon>
        <taxon>Bacillati</taxon>
        <taxon>Bacillota</taxon>
        <taxon>Clostridia</taxon>
        <taxon>Lachnospirales</taxon>
        <taxon>Lachnospiraceae</taxon>
        <taxon>Lachnospiraceae incertae sedis</taxon>
        <taxon>Candidatus Scatomonas</taxon>
    </lineage>
</organism>
<dbReference type="PROSITE" id="PS50943">
    <property type="entry name" value="HTH_CROC1"/>
    <property type="match status" value="1"/>
</dbReference>
<evidence type="ECO:0000259" key="3">
    <source>
        <dbReference type="PROSITE" id="PS50943"/>
    </source>
</evidence>
<evidence type="ECO:0000256" key="2">
    <source>
        <dbReference type="SAM" id="Phobius"/>
    </source>
</evidence>
<gene>
    <name evidence="4" type="ORF">IAB71_00500</name>
</gene>
<dbReference type="Proteomes" id="UP000824169">
    <property type="component" value="Unassembled WGS sequence"/>
</dbReference>
<feature type="transmembrane region" description="Helical" evidence="2">
    <location>
        <begin position="127"/>
        <end position="150"/>
    </location>
</feature>
<dbReference type="SUPFAM" id="SSF47413">
    <property type="entry name" value="lambda repressor-like DNA-binding domains"/>
    <property type="match status" value="1"/>
</dbReference>
<accession>A0A9D1P270</accession>
<evidence type="ECO:0000313" key="4">
    <source>
        <dbReference type="EMBL" id="HIV24263.1"/>
    </source>
</evidence>
<reference evidence="4" key="1">
    <citation type="submission" date="2020-10" db="EMBL/GenBank/DDBJ databases">
        <authorList>
            <person name="Gilroy R."/>
        </authorList>
    </citation>
    <scope>NUCLEOTIDE SEQUENCE</scope>
    <source>
        <strain evidence="4">CHK188-20938</strain>
    </source>
</reference>
<feature type="domain" description="HTH cro/C1-type" evidence="3">
    <location>
        <begin position="10"/>
        <end position="64"/>
    </location>
</feature>
<dbReference type="SMART" id="SM00530">
    <property type="entry name" value="HTH_XRE"/>
    <property type="match status" value="1"/>
</dbReference>
<feature type="transmembrane region" description="Helical" evidence="2">
    <location>
        <begin position="162"/>
        <end position="182"/>
    </location>
</feature>
<dbReference type="Pfam" id="PF01381">
    <property type="entry name" value="HTH_3"/>
    <property type="match status" value="1"/>
</dbReference>
<dbReference type="CDD" id="cd00093">
    <property type="entry name" value="HTH_XRE"/>
    <property type="match status" value="1"/>
</dbReference>
<comment type="caution">
    <text evidence="4">The sequence shown here is derived from an EMBL/GenBank/DDBJ whole genome shotgun (WGS) entry which is preliminary data.</text>
</comment>
<dbReference type="GO" id="GO:0003677">
    <property type="term" value="F:DNA binding"/>
    <property type="evidence" value="ECO:0007669"/>
    <property type="project" value="UniProtKB-KW"/>
</dbReference>
<keyword evidence="2" id="KW-1133">Transmembrane helix</keyword>
<dbReference type="EMBL" id="DVOO01000003">
    <property type="protein sequence ID" value="HIV24263.1"/>
    <property type="molecule type" value="Genomic_DNA"/>
</dbReference>
<dbReference type="AlphaFoldDB" id="A0A9D1P270"/>
<proteinExistence type="predicted"/>
<evidence type="ECO:0000313" key="5">
    <source>
        <dbReference type="Proteomes" id="UP000824169"/>
    </source>
</evidence>
<keyword evidence="2" id="KW-0472">Membrane</keyword>